<evidence type="ECO:0000313" key="3">
    <source>
        <dbReference type="EMBL" id="HJA03399.1"/>
    </source>
</evidence>
<evidence type="ECO:0000256" key="1">
    <source>
        <dbReference type="SAM" id="MobiDB-lite"/>
    </source>
</evidence>
<sequence>MTSTDAHERIPAGSGDERVRASEPIEHVASETFGWIHPDVATQSITRRGLRPRHRHLVAVALWLAAVSLAVSWFGPWAAPVALIAVVLGAIALFVRVGRAGLAWVAIGAACLALLFSAYWVRWILEQLPVAS</sequence>
<gene>
    <name evidence="3" type="ORF">H9800_00855</name>
</gene>
<keyword evidence="2" id="KW-1133">Transmembrane helix</keyword>
<keyword evidence="2" id="KW-0812">Transmembrane</keyword>
<proteinExistence type="predicted"/>
<organism evidence="3 4">
    <name type="scientific">Candidatus Microbacterium stercoravium</name>
    <dbReference type="NCBI Taxonomy" id="2838697"/>
    <lineage>
        <taxon>Bacteria</taxon>
        <taxon>Bacillati</taxon>
        <taxon>Actinomycetota</taxon>
        <taxon>Actinomycetes</taxon>
        <taxon>Micrococcales</taxon>
        <taxon>Microbacteriaceae</taxon>
        <taxon>Microbacterium</taxon>
    </lineage>
</organism>
<feature type="transmembrane region" description="Helical" evidence="2">
    <location>
        <begin position="77"/>
        <end position="95"/>
    </location>
</feature>
<evidence type="ECO:0000256" key="2">
    <source>
        <dbReference type="SAM" id="Phobius"/>
    </source>
</evidence>
<dbReference type="AlphaFoldDB" id="A0A9D2H3V3"/>
<feature type="transmembrane region" description="Helical" evidence="2">
    <location>
        <begin position="102"/>
        <end position="121"/>
    </location>
</feature>
<feature type="transmembrane region" description="Helical" evidence="2">
    <location>
        <begin position="54"/>
        <end position="71"/>
    </location>
</feature>
<accession>A0A9D2H3V3</accession>
<name>A0A9D2H3V3_9MICO</name>
<reference evidence="3" key="2">
    <citation type="submission" date="2021-04" db="EMBL/GenBank/DDBJ databases">
        <authorList>
            <person name="Gilroy R."/>
        </authorList>
    </citation>
    <scope>NUCLEOTIDE SEQUENCE</scope>
    <source>
        <strain evidence="3">ChiHjej8B7-3636</strain>
    </source>
</reference>
<comment type="caution">
    <text evidence="3">The sequence shown here is derived from an EMBL/GenBank/DDBJ whole genome shotgun (WGS) entry which is preliminary data.</text>
</comment>
<keyword evidence="2" id="KW-0472">Membrane</keyword>
<dbReference type="EMBL" id="DXAM01000013">
    <property type="protein sequence ID" value="HJA03399.1"/>
    <property type="molecule type" value="Genomic_DNA"/>
</dbReference>
<feature type="region of interest" description="Disordered" evidence="1">
    <location>
        <begin position="1"/>
        <end position="21"/>
    </location>
</feature>
<evidence type="ECO:0000313" key="4">
    <source>
        <dbReference type="Proteomes" id="UP000824220"/>
    </source>
</evidence>
<reference evidence="3" key="1">
    <citation type="journal article" date="2021" name="PeerJ">
        <title>Extensive microbial diversity within the chicken gut microbiome revealed by metagenomics and culture.</title>
        <authorList>
            <person name="Gilroy R."/>
            <person name="Ravi A."/>
            <person name="Getino M."/>
            <person name="Pursley I."/>
            <person name="Horton D.L."/>
            <person name="Alikhan N.F."/>
            <person name="Baker D."/>
            <person name="Gharbi K."/>
            <person name="Hall N."/>
            <person name="Watson M."/>
            <person name="Adriaenssens E.M."/>
            <person name="Foster-Nyarko E."/>
            <person name="Jarju S."/>
            <person name="Secka A."/>
            <person name="Antonio M."/>
            <person name="Oren A."/>
            <person name="Chaudhuri R.R."/>
            <person name="La Ragione R."/>
            <person name="Hildebrand F."/>
            <person name="Pallen M.J."/>
        </authorList>
    </citation>
    <scope>NUCLEOTIDE SEQUENCE</scope>
    <source>
        <strain evidence="3">ChiHjej8B7-3636</strain>
    </source>
</reference>
<protein>
    <submittedName>
        <fullName evidence="3">Uncharacterized protein</fullName>
    </submittedName>
</protein>
<dbReference type="Proteomes" id="UP000824220">
    <property type="component" value="Unassembled WGS sequence"/>
</dbReference>